<dbReference type="Pfam" id="PF15633">
    <property type="entry name" value="Tox-ART-HYD1"/>
    <property type="match status" value="1"/>
</dbReference>
<feature type="domain" description="Tox-ART-HYD1" evidence="3">
    <location>
        <begin position="1441"/>
        <end position="1543"/>
    </location>
</feature>
<dbReference type="InterPro" id="IPR022385">
    <property type="entry name" value="Rhs_assc_core"/>
</dbReference>
<evidence type="ECO:0000259" key="6">
    <source>
        <dbReference type="Pfam" id="PF25547"/>
    </source>
</evidence>
<dbReference type="InterPro" id="IPR045351">
    <property type="entry name" value="DUF6531"/>
</dbReference>
<feature type="compositionally biased region" description="Basic and acidic residues" evidence="2">
    <location>
        <begin position="305"/>
        <end position="340"/>
    </location>
</feature>
<evidence type="ECO:0000256" key="1">
    <source>
        <dbReference type="ARBA" id="ARBA00022737"/>
    </source>
</evidence>
<dbReference type="NCBIfam" id="TIGR03696">
    <property type="entry name" value="Rhs_assc_core"/>
    <property type="match status" value="1"/>
</dbReference>
<feature type="region of interest" description="Disordered" evidence="2">
    <location>
        <begin position="215"/>
        <end position="234"/>
    </location>
</feature>
<comment type="caution">
    <text evidence="7">The sequence shown here is derived from an EMBL/GenBank/DDBJ whole genome shotgun (WGS) entry which is preliminary data.</text>
</comment>
<evidence type="ECO:0000259" key="4">
    <source>
        <dbReference type="Pfam" id="PF20148"/>
    </source>
</evidence>
<feature type="compositionally biased region" description="Gly residues" evidence="2">
    <location>
        <begin position="215"/>
        <end position="232"/>
    </location>
</feature>
<feature type="domain" description="Teneurin-like YD-shell" evidence="5">
    <location>
        <begin position="1130"/>
        <end position="1395"/>
    </location>
</feature>
<organism evidence="7 8">
    <name type="scientific">Streptomyces curacoi</name>
    <dbReference type="NCBI Taxonomy" id="146536"/>
    <lineage>
        <taxon>Bacteria</taxon>
        <taxon>Bacillati</taxon>
        <taxon>Actinomycetota</taxon>
        <taxon>Actinomycetes</taxon>
        <taxon>Kitasatosporales</taxon>
        <taxon>Streptomycetaceae</taxon>
        <taxon>Streptomyces</taxon>
    </lineage>
</organism>
<evidence type="ECO:0000259" key="5">
    <source>
        <dbReference type="Pfam" id="PF25023"/>
    </source>
</evidence>
<feature type="domain" description="Teneurin-like YD-shell" evidence="5">
    <location>
        <begin position="841"/>
        <end position="989"/>
    </location>
</feature>
<dbReference type="Pfam" id="PF05593">
    <property type="entry name" value="RHS_repeat"/>
    <property type="match status" value="6"/>
</dbReference>
<dbReference type="PANTHER" id="PTHR32305">
    <property type="match status" value="1"/>
</dbReference>
<dbReference type="RefSeq" id="WP_062150791.1">
    <property type="nucleotide sequence ID" value="NZ_KQ947988.1"/>
</dbReference>
<feature type="domain" description="DUF6531" evidence="4">
    <location>
        <begin position="386"/>
        <end position="459"/>
    </location>
</feature>
<proteinExistence type="predicted"/>
<dbReference type="NCBIfam" id="TIGR01643">
    <property type="entry name" value="YD_repeat_2x"/>
    <property type="match status" value="13"/>
</dbReference>
<dbReference type="Pfam" id="PF20148">
    <property type="entry name" value="DUF6531"/>
    <property type="match status" value="1"/>
</dbReference>
<dbReference type="PANTHER" id="PTHR32305:SF15">
    <property type="entry name" value="PROTEIN RHSA-RELATED"/>
    <property type="match status" value="1"/>
</dbReference>
<dbReference type="InterPro" id="IPR050708">
    <property type="entry name" value="T6SS_VgrG/RHS"/>
</dbReference>
<dbReference type="InterPro" id="IPR056823">
    <property type="entry name" value="TEN-like_YD-shell"/>
</dbReference>
<reference evidence="7 8" key="1">
    <citation type="submission" date="2015-10" db="EMBL/GenBank/DDBJ databases">
        <title>Draft genome sequence of Streptomyces curacoi DSM 40107, type strain for the species Streptomyces curacoi.</title>
        <authorList>
            <person name="Ruckert C."/>
            <person name="Winkler A."/>
            <person name="Kalinowski J."/>
            <person name="Kampfer P."/>
            <person name="Glaeser S."/>
        </authorList>
    </citation>
    <scope>NUCLEOTIDE SEQUENCE [LARGE SCALE GENOMIC DNA]</scope>
    <source>
        <strain evidence="7 8">DSM 40107</strain>
    </source>
</reference>
<evidence type="ECO:0000256" key="2">
    <source>
        <dbReference type="SAM" id="MobiDB-lite"/>
    </source>
</evidence>
<feature type="region of interest" description="Disordered" evidence="2">
    <location>
        <begin position="263"/>
        <end position="284"/>
    </location>
</feature>
<gene>
    <name evidence="7" type="ORF">AQI70_17925</name>
</gene>
<sequence>MGYVLPGWLDEILDFIGINWPNVDEDDYREMADAMRELADAFDEHAGEAVGAVNRLLSSSEGWAVEALQEHWGKVKTSHLEQLPEVARLFADAMDVVADVIYGMKIKAEVELGVMAASVGVSIGLAFVTGGLSALIGAAEIAAMREVVRRIIKEAADQIVDQVMAMVTEPVAAKLEKMVTDAVLDLAAGAISPAEGSGGGGGKGAAAMQLNSAGGSAGGGSAGPAGGGGGAGRMRIDHGEYDKAAGHLGRLSETSLTRLSGSLDRAAGANSRTRGKDPFTQGIDSVVDGATKGMKKAVERIIKHTGETIPKNLRDTSENHKRNEKANEDALKKIMGDQDGKGGPGSPAKGPGSNGGPAGTKPDLLNKALNDPRHHSVEPKNRTCKGDPVDVASGQMLLQQTDLTLPGVLPLVLRRTHLSDYTFGTWFGRSWASTLDERIEVDIRNKAVWAREDGTLLVYDRLPTPQQPEVLPVEGPRIPLRRTSELGAQHMEFATTDPRTGWTKYFTRPRGEGWQLWLTTIEDRNGNQIDIHRDGTGLPLSITHSGGYDVRLTTDRDLGRITHLSLHTGPHADDTVQVMAYGYDPTSGDLTEVTNSSGQPLRFDYDAEGRITAWTDRNDSTYRYVHDAAGRVVETIGPDGYLSGTFVYDTTHRTTRWTDALGHTTLYQLDHRGQIIAETNPLGHTTRQTFDTRDQLLTRTDPLGRTTIYTWDDASNLLARQQADGSRTSFTYNELGLLVSIQRPDGTVTFQEFDESGNRTSVTNHTGATTRFIYDDRGRLTTVVDALGATTRVRCDAVGLLIEAIDPLGAVTRCERDAFGRQTTITDPLGATTRLEWTVEGKLARRTRPDGTVEAWTYDGEGNCLTHTDAMGAISRYEYTHFDLLAARTGPDGVRYTFTHDTELRLAQVTNPQGLTWSYEYDPAGRLIAETDFDNRQVTYTHDAAGQLTAITTASGQAIRFDRDLLGRVVRKEAAGAVTTYTYDATGGLAQATNSDATLTLRRDDMGRLTSETVNGRTLSHTYDALGRRTSRTTPTGATSKRTYDAAGNRITLTTAGRTLTFAHDAAGRELACHIGETLTLTNLYDAVGRLTGQELTGPADQPLRHRTYTYRGDGNLTGIDGHPGSNRRFDLDAAGRVTAVRAPDWTESYTYDTAGNQIHASWPDFMPGQEATGDRAYTGTRITRAGSVRYEHDAAGRITLRQKTRLSRNPETWRYTWDAEDRLTSVITPDGTTWRYRYDPLGRRIAKQRLAADGETVAEQTDFTWDGTTLAEQTTHTPGTAQPDITLTWDHQGLRPIAQTERKTLADAPQEDIDQRFFAIITDLVGTPTELVDEHGNIAWRTRSTLWGNTAWNRTATAYTPLRFPGQYHDPETGLHYNYFRHYDPESARYVTPDPLGLTPAPNPATYVENPHTESDPLGLAPEECPYRVERVADEDLGTLYHYTNEKGYDGILESGEMRASLRADNSKDARFGDGQYFTDIQPGTKTPGQLSYAFVRVPWAGHKFSHYIEIDVRGLEVMRSVERPDVYVIPNQGALDLTGRIVSHGKS</sequence>
<name>A0A124H133_9ACTN</name>
<dbReference type="InterPro" id="IPR031325">
    <property type="entry name" value="RHS_repeat"/>
</dbReference>
<dbReference type="Pfam" id="PF25547">
    <property type="entry name" value="WXG100_2"/>
    <property type="match status" value="1"/>
</dbReference>
<dbReference type="InterPro" id="IPR006530">
    <property type="entry name" value="YD"/>
</dbReference>
<feature type="domain" description="Outer membrane channel protein CpnT-like N-terminal" evidence="6">
    <location>
        <begin position="11"/>
        <end position="142"/>
    </location>
</feature>
<accession>A0A124H133</accession>
<dbReference type="InterPro" id="IPR028920">
    <property type="entry name" value="Tox-ART-HYD1_dom"/>
</dbReference>
<evidence type="ECO:0000313" key="8">
    <source>
        <dbReference type="Proteomes" id="UP000054024"/>
    </source>
</evidence>
<dbReference type="Proteomes" id="UP000054024">
    <property type="component" value="Unassembled WGS sequence"/>
</dbReference>
<dbReference type="InterPro" id="IPR057746">
    <property type="entry name" value="CpnT-like_N"/>
</dbReference>
<dbReference type="EMBL" id="LMWJ01000013">
    <property type="protein sequence ID" value="KUM74717.1"/>
    <property type="molecule type" value="Genomic_DNA"/>
</dbReference>
<keyword evidence="8" id="KW-1185">Reference proteome</keyword>
<dbReference type="STRING" id="146536.AQI70_17925"/>
<dbReference type="Pfam" id="PF25023">
    <property type="entry name" value="TEN_YD-shell"/>
    <property type="match status" value="2"/>
</dbReference>
<evidence type="ECO:0000259" key="3">
    <source>
        <dbReference type="Pfam" id="PF15633"/>
    </source>
</evidence>
<dbReference type="Gene3D" id="2.180.10.10">
    <property type="entry name" value="RHS repeat-associated core"/>
    <property type="match status" value="4"/>
</dbReference>
<feature type="compositionally biased region" description="Basic and acidic residues" evidence="2">
    <location>
        <begin position="370"/>
        <end position="386"/>
    </location>
</feature>
<dbReference type="PRINTS" id="PR00394">
    <property type="entry name" value="RHSPROTEIN"/>
</dbReference>
<feature type="region of interest" description="Disordered" evidence="2">
    <location>
        <begin position="305"/>
        <end position="386"/>
    </location>
</feature>
<evidence type="ECO:0000313" key="7">
    <source>
        <dbReference type="EMBL" id="KUM74717.1"/>
    </source>
</evidence>
<dbReference type="OrthoDB" id="4981820at2"/>
<keyword evidence="1" id="KW-0677">Repeat</keyword>
<protein>
    <submittedName>
        <fullName evidence="7">Uncharacterized protein</fullName>
    </submittedName>
</protein>